<accession>G4YU51</accession>
<dbReference type="EMBL" id="JH159152">
    <property type="protein sequence ID" value="EGZ23606.1"/>
    <property type="molecule type" value="Genomic_DNA"/>
</dbReference>
<dbReference type="SMART" id="SM00184">
    <property type="entry name" value="RING"/>
    <property type="match status" value="1"/>
</dbReference>
<dbReference type="InParanoid" id="G4YU51"/>
<keyword evidence="2 4" id="KW-0863">Zinc-finger</keyword>
<dbReference type="PANTHER" id="PTHR22763:SF162">
    <property type="entry name" value="TRANSMEMBRANE E3 UBIQUITIN-PROTEIN LIGASE 1"/>
    <property type="match status" value="1"/>
</dbReference>
<dbReference type="SUPFAM" id="SSF57850">
    <property type="entry name" value="RING/U-box"/>
    <property type="match status" value="1"/>
</dbReference>
<keyword evidence="7" id="KW-1185">Reference proteome</keyword>
<keyword evidence="1" id="KW-0479">Metal-binding</keyword>
<proteinExistence type="predicted"/>
<evidence type="ECO:0000256" key="2">
    <source>
        <dbReference type="ARBA" id="ARBA00022771"/>
    </source>
</evidence>
<dbReference type="InterPro" id="IPR013083">
    <property type="entry name" value="Znf_RING/FYVE/PHD"/>
</dbReference>
<evidence type="ECO:0000256" key="3">
    <source>
        <dbReference type="ARBA" id="ARBA00022833"/>
    </source>
</evidence>
<dbReference type="Gene3D" id="3.30.40.10">
    <property type="entry name" value="Zinc/RING finger domain, C3HC4 (zinc finger)"/>
    <property type="match status" value="1"/>
</dbReference>
<reference evidence="6 7" key="1">
    <citation type="journal article" date="2006" name="Science">
        <title>Phytophthora genome sequences uncover evolutionary origins and mechanisms of pathogenesis.</title>
        <authorList>
            <person name="Tyler B.M."/>
            <person name="Tripathy S."/>
            <person name="Zhang X."/>
            <person name="Dehal P."/>
            <person name="Jiang R.H."/>
            <person name="Aerts A."/>
            <person name="Arredondo F.D."/>
            <person name="Baxter L."/>
            <person name="Bensasson D."/>
            <person name="Beynon J.L."/>
            <person name="Chapman J."/>
            <person name="Damasceno C.M."/>
            <person name="Dorrance A.E."/>
            <person name="Dou D."/>
            <person name="Dickerman A.W."/>
            <person name="Dubchak I.L."/>
            <person name="Garbelotto M."/>
            <person name="Gijzen M."/>
            <person name="Gordon S.G."/>
            <person name="Govers F."/>
            <person name="Grunwald N.J."/>
            <person name="Huang W."/>
            <person name="Ivors K.L."/>
            <person name="Jones R.W."/>
            <person name="Kamoun S."/>
            <person name="Krampis K."/>
            <person name="Lamour K.H."/>
            <person name="Lee M.K."/>
            <person name="McDonald W.H."/>
            <person name="Medina M."/>
            <person name="Meijer H.J."/>
            <person name="Nordberg E.K."/>
            <person name="Maclean D.J."/>
            <person name="Ospina-Giraldo M.D."/>
            <person name="Morris P.F."/>
            <person name="Phuntumart V."/>
            <person name="Putnam N.H."/>
            <person name="Rash S."/>
            <person name="Rose J.K."/>
            <person name="Sakihama Y."/>
            <person name="Salamov A.A."/>
            <person name="Savidor A."/>
            <person name="Scheuring C.F."/>
            <person name="Smith B.M."/>
            <person name="Sobral B.W."/>
            <person name="Terry A."/>
            <person name="Torto-Alalibo T.A."/>
            <person name="Win J."/>
            <person name="Xu Z."/>
            <person name="Zhang H."/>
            <person name="Grigoriev I.V."/>
            <person name="Rokhsar D.S."/>
            <person name="Boore J.L."/>
        </authorList>
    </citation>
    <scope>NUCLEOTIDE SEQUENCE [LARGE SCALE GENOMIC DNA]</scope>
    <source>
        <strain evidence="6 7">P6497</strain>
    </source>
</reference>
<evidence type="ECO:0000256" key="1">
    <source>
        <dbReference type="ARBA" id="ARBA00022723"/>
    </source>
</evidence>
<dbReference type="GO" id="GO:0008270">
    <property type="term" value="F:zinc ion binding"/>
    <property type="evidence" value="ECO:0007669"/>
    <property type="project" value="UniProtKB-KW"/>
</dbReference>
<dbReference type="OMA" id="IRYIMPQ"/>
<dbReference type="SMR" id="G4YU51"/>
<dbReference type="GO" id="GO:0012505">
    <property type="term" value="C:endomembrane system"/>
    <property type="evidence" value="ECO:0007669"/>
    <property type="project" value="TreeGrafter"/>
</dbReference>
<name>G4YU51_PHYSP</name>
<dbReference type="RefSeq" id="XP_009518894.1">
    <property type="nucleotide sequence ID" value="XM_009520599.1"/>
</dbReference>
<dbReference type="Proteomes" id="UP000002640">
    <property type="component" value="Unassembled WGS sequence"/>
</dbReference>
<dbReference type="PANTHER" id="PTHR22763">
    <property type="entry name" value="RING ZINC FINGER PROTEIN"/>
    <property type="match status" value="1"/>
</dbReference>
<dbReference type="CDD" id="cd16454">
    <property type="entry name" value="RING-H2_PA-TM-RING"/>
    <property type="match status" value="1"/>
</dbReference>
<dbReference type="InterPro" id="IPR050731">
    <property type="entry name" value="HRD1_E3_ubiq-ligases"/>
</dbReference>
<keyword evidence="3" id="KW-0862">Zinc</keyword>
<dbReference type="PROSITE" id="PS50089">
    <property type="entry name" value="ZF_RING_2"/>
    <property type="match status" value="1"/>
</dbReference>
<feature type="domain" description="RING-type" evidence="5">
    <location>
        <begin position="75"/>
        <end position="115"/>
    </location>
</feature>
<dbReference type="AlphaFoldDB" id="G4YU51"/>
<dbReference type="KEGG" id="psoj:PHYSODRAFT_479804"/>
<dbReference type="FunFam" id="3.30.40.10:FF:000989">
    <property type="entry name" value="E3 ubiquitin-protein ligase AIP2"/>
    <property type="match status" value="1"/>
</dbReference>
<evidence type="ECO:0000313" key="7">
    <source>
        <dbReference type="Proteomes" id="UP000002640"/>
    </source>
</evidence>
<gene>
    <name evidence="6" type="ORF">PHYSODRAFT_479804</name>
</gene>
<dbReference type="GO" id="GO:0044695">
    <property type="term" value="C:Dsc E3 ubiquitin ligase complex"/>
    <property type="evidence" value="ECO:0007669"/>
    <property type="project" value="TreeGrafter"/>
</dbReference>
<dbReference type="GeneID" id="20655175"/>
<evidence type="ECO:0000313" key="6">
    <source>
        <dbReference type="EMBL" id="EGZ23606.1"/>
    </source>
</evidence>
<protein>
    <recommendedName>
        <fullName evidence="5">RING-type domain-containing protein</fullName>
    </recommendedName>
</protein>
<organism evidence="6 7">
    <name type="scientific">Phytophthora sojae (strain P6497)</name>
    <name type="common">Soybean stem and root rot agent</name>
    <name type="synonym">Phytophthora megasperma f. sp. glycines</name>
    <dbReference type="NCBI Taxonomy" id="1094619"/>
    <lineage>
        <taxon>Eukaryota</taxon>
        <taxon>Sar</taxon>
        <taxon>Stramenopiles</taxon>
        <taxon>Oomycota</taxon>
        <taxon>Peronosporomycetes</taxon>
        <taxon>Peronosporales</taxon>
        <taxon>Peronosporaceae</taxon>
        <taxon>Phytophthora</taxon>
    </lineage>
</organism>
<dbReference type="GO" id="GO:0043161">
    <property type="term" value="P:proteasome-mediated ubiquitin-dependent protein catabolic process"/>
    <property type="evidence" value="ECO:0007669"/>
    <property type="project" value="TreeGrafter"/>
</dbReference>
<dbReference type="GO" id="GO:0061630">
    <property type="term" value="F:ubiquitin protein ligase activity"/>
    <property type="evidence" value="ECO:0007669"/>
    <property type="project" value="TreeGrafter"/>
</dbReference>
<sequence length="264" mass="29224">MDLAIRVNVRYAAPANSQIKDALLLFKSARWVHSIIRYIIPQLNSVSPAAMNLMETLKRNPADVRQQPDGERAVCVVCMEALTSPCAELPQCCHQFHERCIEPWLKMHSTCPTCRHQLPTDAYTSYSVYAINTTIVLQQSQSSMPAAELLELSASNQVIRAIVNARVRRNAASTSAAGARVMAQGSLSSDVPIFQTEPPVMNASVLQRGSGLSAALPPCITEPVVPVMHRNASRRRFREQETIRAIDKRRRLSDSAEEQDISTS</sequence>
<dbReference type="Pfam" id="PF13639">
    <property type="entry name" value="zf-RING_2"/>
    <property type="match status" value="1"/>
</dbReference>
<evidence type="ECO:0000256" key="4">
    <source>
        <dbReference type="PROSITE-ProRule" id="PRU00175"/>
    </source>
</evidence>
<dbReference type="InterPro" id="IPR001841">
    <property type="entry name" value="Znf_RING"/>
</dbReference>
<evidence type="ECO:0000259" key="5">
    <source>
        <dbReference type="PROSITE" id="PS50089"/>
    </source>
</evidence>